<evidence type="ECO:0000256" key="2">
    <source>
        <dbReference type="ARBA" id="ARBA00022692"/>
    </source>
</evidence>
<evidence type="ECO:0000313" key="10">
    <source>
        <dbReference type="Proteomes" id="UP001283341"/>
    </source>
</evidence>
<feature type="transmembrane region" description="Helical" evidence="7">
    <location>
        <begin position="140"/>
        <end position="160"/>
    </location>
</feature>
<feature type="transmembrane region" description="Helical" evidence="7">
    <location>
        <begin position="223"/>
        <end position="243"/>
    </location>
</feature>
<evidence type="ECO:0000256" key="6">
    <source>
        <dbReference type="SAM" id="MobiDB-lite"/>
    </source>
</evidence>
<gene>
    <name evidence="9" type="ORF">B0H66DRAFT_376388</name>
</gene>
<evidence type="ECO:0000256" key="7">
    <source>
        <dbReference type="SAM" id="Phobius"/>
    </source>
</evidence>
<reference evidence="9" key="2">
    <citation type="submission" date="2023-06" db="EMBL/GenBank/DDBJ databases">
        <authorList>
            <consortium name="Lawrence Berkeley National Laboratory"/>
            <person name="Haridas S."/>
            <person name="Hensen N."/>
            <person name="Bonometti L."/>
            <person name="Westerberg I."/>
            <person name="Brannstrom I.O."/>
            <person name="Guillou S."/>
            <person name="Cros-Aarteil S."/>
            <person name="Calhoun S."/>
            <person name="Kuo A."/>
            <person name="Mondo S."/>
            <person name="Pangilinan J."/>
            <person name="Riley R."/>
            <person name="Labutti K."/>
            <person name="Andreopoulos B."/>
            <person name="Lipzen A."/>
            <person name="Chen C."/>
            <person name="Yanf M."/>
            <person name="Daum C."/>
            <person name="Ng V."/>
            <person name="Clum A."/>
            <person name="Steindorff A."/>
            <person name="Ohm R."/>
            <person name="Martin F."/>
            <person name="Silar P."/>
            <person name="Natvig D."/>
            <person name="Lalanne C."/>
            <person name="Gautier V."/>
            <person name="Ament-Velasquez S.L."/>
            <person name="Kruys A."/>
            <person name="Hutchinson M.I."/>
            <person name="Powell A.J."/>
            <person name="Barry K."/>
            <person name="Miller A.N."/>
            <person name="Grigoriev I.V."/>
            <person name="Debuchy R."/>
            <person name="Gladieux P."/>
            <person name="Thoren M.H."/>
            <person name="Johannesson H."/>
        </authorList>
    </citation>
    <scope>NUCLEOTIDE SEQUENCE</scope>
    <source>
        <strain evidence="9">CBS 118394</strain>
    </source>
</reference>
<keyword evidence="4 7" id="KW-0472">Membrane</keyword>
<feature type="transmembrane region" description="Helical" evidence="7">
    <location>
        <begin position="101"/>
        <end position="120"/>
    </location>
</feature>
<comment type="similarity">
    <text evidence="5">Belongs to the SAT4 family.</text>
</comment>
<dbReference type="Pfam" id="PF20684">
    <property type="entry name" value="Fung_rhodopsin"/>
    <property type="match status" value="1"/>
</dbReference>
<evidence type="ECO:0000256" key="1">
    <source>
        <dbReference type="ARBA" id="ARBA00004141"/>
    </source>
</evidence>
<keyword evidence="10" id="KW-1185">Reference proteome</keyword>
<feature type="compositionally biased region" description="Basic and acidic residues" evidence="6">
    <location>
        <begin position="323"/>
        <end position="333"/>
    </location>
</feature>
<keyword evidence="3 7" id="KW-1133">Transmembrane helix</keyword>
<feature type="transmembrane region" description="Helical" evidence="7">
    <location>
        <begin position="187"/>
        <end position="211"/>
    </location>
</feature>
<evidence type="ECO:0000256" key="5">
    <source>
        <dbReference type="ARBA" id="ARBA00038359"/>
    </source>
</evidence>
<accession>A0AAE0M049</accession>
<feature type="domain" description="Rhodopsin" evidence="8">
    <location>
        <begin position="36"/>
        <end position="277"/>
    </location>
</feature>
<organism evidence="9 10">
    <name type="scientific">Apodospora peruviana</name>
    <dbReference type="NCBI Taxonomy" id="516989"/>
    <lineage>
        <taxon>Eukaryota</taxon>
        <taxon>Fungi</taxon>
        <taxon>Dikarya</taxon>
        <taxon>Ascomycota</taxon>
        <taxon>Pezizomycotina</taxon>
        <taxon>Sordariomycetes</taxon>
        <taxon>Sordariomycetidae</taxon>
        <taxon>Sordariales</taxon>
        <taxon>Lasiosphaeriaceae</taxon>
        <taxon>Apodospora</taxon>
    </lineage>
</organism>
<dbReference type="EMBL" id="JAUEDM010000007">
    <property type="protein sequence ID" value="KAK3314326.1"/>
    <property type="molecule type" value="Genomic_DNA"/>
</dbReference>
<proteinExistence type="inferred from homology"/>
<comment type="subcellular location">
    <subcellularLocation>
        <location evidence="1">Membrane</location>
        <topology evidence="1">Multi-pass membrane protein</topology>
    </subcellularLocation>
</comment>
<feature type="region of interest" description="Disordered" evidence="6">
    <location>
        <begin position="415"/>
        <end position="444"/>
    </location>
</feature>
<dbReference type="InterPro" id="IPR049326">
    <property type="entry name" value="Rhodopsin_dom_fungi"/>
</dbReference>
<comment type="caution">
    <text evidence="9">The sequence shown here is derived from an EMBL/GenBank/DDBJ whole genome shotgun (WGS) entry which is preliminary data.</text>
</comment>
<name>A0AAE0M049_9PEZI</name>
<dbReference type="GO" id="GO:0016020">
    <property type="term" value="C:membrane"/>
    <property type="evidence" value="ECO:0007669"/>
    <property type="project" value="UniProtKB-SubCell"/>
</dbReference>
<dbReference type="Proteomes" id="UP001283341">
    <property type="component" value="Unassembled WGS sequence"/>
</dbReference>
<dbReference type="PANTHER" id="PTHR33048">
    <property type="entry name" value="PTH11-LIKE INTEGRAL MEMBRANE PROTEIN (AFU_ORTHOLOGUE AFUA_5G11245)"/>
    <property type="match status" value="1"/>
</dbReference>
<sequence>MTLYSPPPPARPFSDDKPTLLVSWWITILSSFIILLRLAGRYIRVEKLLTEDKIAAIALIPLYVRMACVHAILVYGTNNIEVTDEDGTLRFTEDEMHRRSVASGLVLLTRILYPATLWILKYVTLHFFARLIQSTGKKRYYYTLMFMRISLVATFVAVIVSDLAECQPFTKYWQVVPDPGPQCRQGYASLLTVATCNAMTDLLLVIFPVPIIVSSRIPLGRKIFLVLLFSLGLVAVIVSSYRVPQVLGERGYQGTRTMWASVELLVATIVANTMVLGSFIRDTGVKKARFKQGPNSHSSGREQQPRGAGAMRSSSSQQLSVGHHKDTFDEGKHGGRRGSKATVFGLTTTTIKADGGGDLSGDSKVSSGRESEDSLIPRQGTTTLTNNVMKTTRIEVTVEQAVGGDKQELTVPMQIKPASVRGSGRGSTKVLQEGAPLPLPPKDR</sequence>
<keyword evidence="2 7" id="KW-0812">Transmembrane</keyword>
<evidence type="ECO:0000259" key="8">
    <source>
        <dbReference type="Pfam" id="PF20684"/>
    </source>
</evidence>
<protein>
    <recommendedName>
        <fullName evidence="8">Rhodopsin domain-containing protein</fullName>
    </recommendedName>
</protein>
<evidence type="ECO:0000313" key="9">
    <source>
        <dbReference type="EMBL" id="KAK3314326.1"/>
    </source>
</evidence>
<evidence type="ECO:0000256" key="4">
    <source>
        <dbReference type="ARBA" id="ARBA00023136"/>
    </source>
</evidence>
<reference evidence="9" key="1">
    <citation type="journal article" date="2023" name="Mol. Phylogenet. Evol.">
        <title>Genome-scale phylogeny and comparative genomics of the fungal order Sordariales.</title>
        <authorList>
            <person name="Hensen N."/>
            <person name="Bonometti L."/>
            <person name="Westerberg I."/>
            <person name="Brannstrom I.O."/>
            <person name="Guillou S."/>
            <person name="Cros-Aarteil S."/>
            <person name="Calhoun S."/>
            <person name="Haridas S."/>
            <person name="Kuo A."/>
            <person name="Mondo S."/>
            <person name="Pangilinan J."/>
            <person name="Riley R."/>
            <person name="LaButti K."/>
            <person name="Andreopoulos B."/>
            <person name="Lipzen A."/>
            <person name="Chen C."/>
            <person name="Yan M."/>
            <person name="Daum C."/>
            <person name="Ng V."/>
            <person name="Clum A."/>
            <person name="Steindorff A."/>
            <person name="Ohm R.A."/>
            <person name="Martin F."/>
            <person name="Silar P."/>
            <person name="Natvig D.O."/>
            <person name="Lalanne C."/>
            <person name="Gautier V."/>
            <person name="Ament-Velasquez S.L."/>
            <person name="Kruys A."/>
            <person name="Hutchinson M.I."/>
            <person name="Powell A.J."/>
            <person name="Barry K."/>
            <person name="Miller A.N."/>
            <person name="Grigoriev I.V."/>
            <person name="Debuchy R."/>
            <person name="Gladieux P."/>
            <person name="Hiltunen Thoren M."/>
            <person name="Johannesson H."/>
        </authorList>
    </citation>
    <scope>NUCLEOTIDE SEQUENCE</scope>
    <source>
        <strain evidence="9">CBS 118394</strain>
    </source>
</reference>
<dbReference type="AlphaFoldDB" id="A0AAE0M049"/>
<dbReference type="PANTHER" id="PTHR33048:SF19">
    <property type="entry name" value="MEMBRANE PROTEIN PTH11-LIKE, PUTATIVE (AFU_ORTHOLOGUE AFUA_1G14080)-RELATED"/>
    <property type="match status" value="1"/>
</dbReference>
<dbReference type="InterPro" id="IPR052337">
    <property type="entry name" value="SAT4-like"/>
</dbReference>
<evidence type="ECO:0000256" key="3">
    <source>
        <dbReference type="ARBA" id="ARBA00022989"/>
    </source>
</evidence>
<feature type="transmembrane region" description="Helical" evidence="7">
    <location>
        <begin position="20"/>
        <end position="42"/>
    </location>
</feature>
<feature type="transmembrane region" description="Helical" evidence="7">
    <location>
        <begin position="54"/>
        <end position="75"/>
    </location>
</feature>
<feature type="region of interest" description="Disordered" evidence="6">
    <location>
        <begin position="289"/>
        <end position="375"/>
    </location>
</feature>
<feature type="transmembrane region" description="Helical" evidence="7">
    <location>
        <begin position="258"/>
        <end position="280"/>
    </location>
</feature>